<protein>
    <recommendedName>
        <fullName evidence="5">Major facilitator superfamily (MFS) profile domain-containing protein</fullName>
    </recommendedName>
</protein>
<feature type="transmembrane region" description="Helical" evidence="4">
    <location>
        <begin position="363"/>
        <end position="382"/>
    </location>
</feature>
<comment type="subcellular location">
    <subcellularLocation>
        <location evidence="1">Membrane</location>
        <topology evidence="1">Multi-pass membrane protein</topology>
    </subcellularLocation>
</comment>
<accession>A0ABP1DBI4</accession>
<dbReference type="Proteomes" id="UP001497453">
    <property type="component" value="Chromosome 3"/>
</dbReference>
<evidence type="ECO:0000256" key="3">
    <source>
        <dbReference type="SAM" id="MobiDB-lite"/>
    </source>
</evidence>
<proteinExistence type="inferred from homology"/>
<gene>
    <name evidence="6" type="ORF">GFSPODELE1_LOCUS5329</name>
</gene>
<evidence type="ECO:0000256" key="2">
    <source>
        <dbReference type="ARBA" id="ARBA00006727"/>
    </source>
</evidence>
<dbReference type="Gene3D" id="1.20.1250.20">
    <property type="entry name" value="MFS general substrate transporter like domains"/>
    <property type="match status" value="2"/>
</dbReference>
<dbReference type="PROSITE" id="PS50850">
    <property type="entry name" value="MFS"/>
    <property type="match status" value="1"/>
</dbReference>
<dbReference type="PANTHER" id="PTHR11360:SF234">
    <property type="entry name" value="MFS-TYPE TRANSPORTER DBAD-RELATED"/>
    <property type="match status" value="1"/>
</dbReference>
<name>A0ABP1DBI4_9APHY</name>
<feature type="transmembrane region" description="Helical" evidence="4">
    <location>
        <begin position="71"/>
        <end position="92"/>
    </location>
</feature>
<dbReference type="InterPro" id="IPR050327">
    <property type="entry name" value="Proton-linked_MCT"/>
</dbReference>
<feature type="transmembrane region" description="Helical" evidence="4">
    <location>
        <begin position="394"/>
        <end position="416"/>
    </location>
</feature>
<feature type="transmembrane region" description="Helical" evidence="4">
    <location>
        <begin position="428"/>
        <end position="446"/>
    </location>
</feature>
<reference evidence="7" key="1">
    <citation type="submission" date="2024-04" db="EMBL/GenBank/DDBJ databases">
        <authorList>
            <person name="Shaw F."/>
            <person name="Minotto A."/>
        </authorList>
    </citation>
    <scope>NUCLEOTIDE SEQUENCE [LARGE SCALE GENOMIC DNA]</scope>
</reference>
<evidence type="ECO:0000259" key="5">
    <source>
        <dbReference type="PROSITE" id="PS50850"/>
    </source>
</evidence>
<feature type="transmembrane region" description="Helical" evidence="4">
    <location>
        <begin position="141"/>
        <end position="158"/>
    </location>
</feature>
<feature type="transmembrane region" description="Helical" evidence="4">
    <location>
        <begin position="339"/>
        <end position="357"/>
    </location>
</feature>
<evidence type="ECO:0000256" key="1">
    <source>
        <dbReference type="ARBA" id="ARBA00004141"/>
    </source>
</evidence>
<feature type="transmembrane region" description="Helical" evidence="4">
    <location>
        <begin position="308"/>
        <end position="327"/>
    </location>
</feature>
<evidence type="ECO:0000256" key="4">
    <source>
        <dbReference type="SAM" id="Phobius"/>
    </source>
</evidence>
<comment type="similarity">
    <text evidence="2">Belongs to the major facilitator superfamily. Monocarboxylate porter (TC 2.A.1.13) family.</text>
</comment>
<dbReference type="SUPFAM" id="SSF103473">
    <property type="entry name" value="MFS general substrate transporter"/>
    <property type="match status" value="1"/>
</dbReference>
<organism evidence="6 7">
    <name type="scientific">Somion occarium</name>
    <dbReference type="NCBI Taxonomy" id="3059160"/>
    <lineage>
        <taxon>Eukaryota</taxon>
        <taxon>Fungi</taxon>
        <taxon>Dikarya</taxon>
        <taxon>Basidiomycota</taxon>
        <taxon>Agaricomycotina</taxon>
        <taxon>Agaricomycetes</taxon>
        <taxon>Polyporales</taxon>
        <taxon>Cerrenaceae</taxon>
        <taxon>Somion</taxon>
    </lineage>
</organism>
<evidence type="ECO:0000313" key="7">
    <source>
        <dbReference type="Proteomes" id="UP001497453"/>
    </source>
</evidence>
<dbReference type="PANTHER" id="PTHR11360">
    <property type="entry name" value="MONOCARBOXYLATE TRANSPORTER"/>
    <property type="match status" value="1"/>
</dbReference>
<dbReference type="InterPro" id="IPR020846">
    <property type="entry name" value="MFS_dom"/>
</dbReference>
<dbReference type="InterPro" id="IPR036259">
    <property type="entry name" value="MFS_trans_sf"/>
</dbReference>
<sequence>MSTLPEKEARVCVETAFNDDDATVNGKAPRRSVSRSSCSKKEVDESATTEATSRPVSEYDDSEIPDGGLRAWLVVLGAACGSFTTFGFVNAWGVFQSYYTENILKDTPPSTIAWIGSIQYALIFVPGLVTGRMFDMGYFKIPLLVSSAFLVMATFLVAECKEYWQFLLCQGFAVGLACGMIFGPMLGVVAHWFKRKRGLALGLNAVGSSVGGTVFPIAARNLIEIVGFKWTMRILGFIQIAGLAVTNLTIARRLPPKNISGPFFDLSAFRDAPYTIYCTASFVAFLGLYTVLTYIDISAVSAGIPEDFSFYLVSIANAASGIGRIGGGIFADKLGAVNVMAPATFVAAILTYAWPFAKSKGEFIVIAIIYGIASGVYVSLLAAPIMAMGEVHDIGVRVGMSMTILAAGALAGPPISGAINQATGGFTAVGYYAGSVVIVAVVLIIITRQLVLHKLWDGGESTLMQYHDFHGRI</sequence>
<feature type="transmembrane region" description="Helical" evidence="4">
    <location>
        <begin position="112"/>
        <end position="129"/>
    </location>
</feature>
<evidence type="ECO:0000313" key="6">
    <source>
        <dbReference type="EMBL" id="CAL1705216.1"/>
    </source>
</evidence>
<feature type="transmembrane region" description="Helical" evidence="4">
    <location>
        <begin position="198"/>
        <end position="218"/>
    </location>
</feature>
<feature type="transmembrane region" description="Helical" evidence="4">
    <location>
        <begin position="164"/>
        <end position="186"/>
    </location>
</feature>
<keyword evidence="4" id="KW-0812">Transmembrane</keyword>
<dbReference type="Pfam" id="PF07690">
    <property type="entry name" value="MFS_1"/>
    <property type="match status" value="1"/>
</dbReference>
<feature type="region of interest" description="Disordered" evidence="3">
    <location>
        <begin position="21"/>
        <end position="61"/>
    </location>
</feature>
<feature type="transmembrane region" description="Helical" evidence="4">
    <location>
        <begin position="272"/>
        <end position="296"/>
    </location>
</feature>
<keyword evidence="7" id="KW-1185">Reference proteome</keyword>
<feature type="compositionally biased region" description="Polar residues" evidence="3">
    <location>
        <begin position="46"/>
        <end position="55"/>
    </location>
</feature>
<keyword evidence="4" id="KW-0472">Membrane</keyword>
<dbReference type="EMBL" id="OZ037946">
    <property type="protein sequence ID" value="CAL1705216.1"/>
    <property type="molecule type" value="Genomic_DNA"/>
</dbReference>
<feature type="domain" description="Major facilitator superfamily (MFS) profile" evidence="5">
    <location>
        <begin position="273"/>
        <end position="473"/>
    </location>
</feature>
<dbReference type="InterPro" id="IPR011701">
    <property type="entry name" value="MFS"/>
</dbReference>
<keyword evidence="4" id="KW-1133">Transmembrane helix</keyword>